<proteinExistence type="inferred from homology"/>
<evidence type="ECO:0000256" key="9">
    <source>
        <dbReference type="ARBA" id="ARBA00023128"/>
    </source>
</evidence>
<feature type="transmembrane region" description="Helical" evidence="12">
    <location>
        <begin position="28"/>
        <end position="48"/>
    </location>
</feature>
<dbReference type="EMBL" id="JAOYFB010000037">
    <property type="protein sequence ID" value="KAK4024795.1"/>
    <property type="molecule type" value="Genomic_DNA"/>
</dbReference>
<evidence type="ECO:0000313" key="14">
    <source>
        <dbReference type="Proteomes" id="UP001234178"/>
    </source>
</evidence>
<dbReference type="PANTHER" id="PTHR13099:SF0">
    <property type="entry name" value="NADH DEHYDROGENASE [UBIQUINONE] 1 SUBUNIT C2-RELATED"/>
    <property type="match status" value="1"/>
</dbReference>
<comment type="similarity">
    <text evidence="2 11">Belongs to the complex I NDUFC2 subunit family.</text>
</comment>
<evidence type="ECO:0000256" key="1">
    <source>
        <dbReference type="ARBA" id="ARBA00004298"/>
    </source>
</evidence>
<name>A0ABR0AI43_9CRUS</name>
<comment type="subcellular location">
    <subcellularLocation>
        <location evidence="1">Mitochondrion inner membrane</location>
        <topology evidence="1">Single-pass membrane protein</topology>
        <orientation evidence="1">Matrix side</orientation>
    </subcellularLocation>
</comment>
<reference evidence="13 14" key="1">
    <citation type="journal article" date="2023" name="Nucleic Acids Res.">
        <title>The hologenome of Daphnia magna reveals possible DNA methylation and microbiome-mediated evolution of the host genome.</title>
        <authorList>
            <person name="Chaturvedi A."/>
            <person name="Li X."/>
            <person name="Dhandapani V."/>
            <person name="Marshall H."/>
            <person name="Kissane S."/>
            <person name="Cuenca-Cambronero M."/>
            <person name="Asole G."/>
            <person name="Calvet F."/>
            <person name="Ruiz-Romero M."/>
            <person name="Marangio P."/>
            <person name="Guigo R."/>
            <person name="Rago D."/>
            <person name="Mirbahai L."/>
            <person name="Eastwood N."/>
            <person name="Colbourne J.K."/>
            <person name="Zhou J."/>
            <person name="Mallon E."/>
            <person name="Orsini L."/>
        </authorList>
    </citation>
    <scope>NUCLEOTIDE SEQUENCE [LARGE SCALE GENOMIC DNA]</scope>
    <source>
        <strain evidence="13">LRV0_1</strain>
    </source>
</reference>
<sequence length="116" mass="13283">MENPSTHSDLELFTRDLTWDSRTTISKIYSPTFFGALGFGIAVITNYFQRRPVMSGIQRHIAFTAIGVPVGLYASQMMENRNAKRDAILIHYMRNHPDDFPETEGQVQRRSEQMAS</sequence>
<evidence type="ECO:0000256" key="3">
    <source>
        <dbReference type="ARBA" id="ARBA00022448"/>
    </source>
</evidence>
<dbReference type="Proteomes" id="UP001234178">
    <property type="component" value="Unassembled WGS sequence"/>
</dbReference>
<protein>
    <recommendedName>
        <fullName evidence="11">NADH dehydrogenase [ubiquinone] 1 subunit C2</fullName>
    </recommendedName>
</protein>
<keyword evidence="10 11" id="KW-0472">Membrane</keyword>
<evidence type="ECO:0000256" key="4">
    <source>
        <dbReference type="ARBA" id="ARBA00022660"/>
    </source>
</evidence>
<evidence type="ECO:0000313" key="13">
    <source>
        <dbReference type="EMBL" id="KAK4024795.1"/>
    </source>
</evidence>
<evidence type="ECO:0000256" key="8">
    <source>
        <dbReference type="ARBA" id="ARBA00022989"/>
    </source>
</evidence>
<keyword evidence="4 11" id="KW-0679">Respiratory chain</keyword>
<evidence type="ECO:0000256" key="6">
    <source>
        <dbReference type="ARBA" id="ARBA00022792"/>
    </source>
</evidence>
<keyword evidence="14" id="KW-1185">Reference proteome</keyword>
<evidence type="ECO:0000256" key="7">
    <source>
        <dbReference type="ARBA" id="ARBA00022982"/>
    </source>
</evidence>
<keyword evidence="8 12" id="KW-1133">Transmembrane helix</keyword>
<evidence type="ECO:0000256" key="10">
    <source>
        <dbReference type="ARBA" id="ARBA00023136"/>
    </source>
</evidence>
<accession>A0ABR0AI43</accession>
<comment type="function">
    <text evidence="11">Accessory subunit of the mitochondrial membrane respiratory chain NADH dehydrogenase (Complex I), that is believed not to be involved in catalysis. Complex I functions in the transfer of electrons from NADH to the respiratory chain. The immediate electron acceptor for the enzyme is believed to be ubiquinone.</text>
</comment>
<keyword evidence="3 11" id="KW-0813">Transport</keyword>
<dbReference type="Pfam" id="PF06374">
    <property type="entry name" value="NDUF_C2"/>
    <property type="match status" value="1"/>
</dbReference>
<keyword evidence="5 12" id="KW-0812">Transmembrane</keyword>
<dbReference type="InterPro" id="IPR009423">
    <property type="entry name" value="NDUC2"/>
</dbReference>
<keyword evidence="7 11" id="KW-0249">Electron transport</keyword>
<gene>
    <name evidence="13" type="ORF">OUZ56_010289</name>
</gene>
<dbReference type="PIRSF" id="PIRSF017834">
    <property type="entry name" value="NADH-UbQ_OxRdtase_b14.5b"/>
    <property type="match status" value="1"/>
</dbReference>
<organism evidence="13 14">
    <name type="scientific">Daphnia magna</name>
    <dbReference type="NCBI Taxonomy" id="35525"/>
    <lineage>
        <taxon>Eukaryota</taxon>
        <taxon>Metazoa</taxon>
        <taxon>Ecdysozoa</taxon>
        <taxon>Arthropoda</taxon>
        <taxon>Crustacea</taxon>
        <taxon>Branchiopoda</taxon>
        <taxon>Diplostraca</taxon>
        <taxon>Cladocera</taxon>
        <taxon>Anomopoda</taxon>
        <taxon>Daphniidae</taxon>
        <taxon>Daphnia</taxon>
    </lineage>
</organism>
<dbReference type="PANTHER" id="PTHR13099">
    <property type="entry name" value="NADH-UBIQUINONE OXIDOREDUCTASE SUBUNIT B14.5B"/>
    <property type="match status" value="1"/>
</dbReference>
<evidence type="ECO:0000256" key="5">
    <source>
        <dbReference type="ARBA" id="ARBA00022692"/>
    </source>
</evidence>
<comment type="caution">
    <text evidence="13">The sequence shown here is derived from an EMBL/GenBank/DDBJ whole genome shotgun (WGS) entry which is preliminary data.</text>
</comment>
<keyword evidence="6 11" id="KW-0999">Mitochondrion inner membrane</keyword>
<evidence type="ECO:0000256" key="11">
    <source>
        <dbReference type="PIRNR" id="PIRNR017834"/>
    </source>
</evidence>
<keyword evidence="9 11" id="KW-0496">Mitochondrion</keyword>
<evidence type="ECO:0000256" key="12">
    <source>
        <dbReference type="SAM" id="Phobius"/>
    </source>
</evidence>
<evidence type="ECO:0000256" key="2">
    <source>
        <dbReference type="ARBA" id="ARBA00008674"/>
    </source>
</evidence>